<sequence length="66" mass="7071">MSSRASAKLPTPGSSSSSKQPVRNLAKELEGAPIAVDSDNEITLKKETYNKLQARVKKGDDDIAKV</sequence>
<dbReference type="EMBL" id="VUJX02000009">
    <property type="protein sequence ID" value="KAL0932392.1"/>
    <property type="molecule type" value="Genomic_DNA"/>
</dbReference>
<gene>
    <name evidence="1" type="ORF">CTRU02_213345</name>
</gene>
<name>A0ACC3YKR9_COLTU</name>
<protein>
    <submittedName>
        <fullName evidence="1">Uncharacterized protein</fullName>
    </submittedName>
</protein>
<proteinExistence type="predicted"/>
<reference evidence="1 2" key="1">
    <citation type="journal article" date="2020" name="Phytopathology">
        <title>Genome Sequence Resources of Colletotrichum truncatum, C. plurivorum, C. musicola, and C. sojae: Four Species Pathogenic to Soybean (Glycine max).</title>
        <authorList>
            <person name="Rogerio F."/>
            <person name="Boufleur T.R."/>
            <person name="Ciampi-Guillardi M."/>
            <person name="Sukno S.A."/>
            <person name="Thon M.R."/>
            <person name="Massola Junior N.S."/>
            <person name="Baroncelli R."/>
        </authorList>
    </citation>
    <scope>NUCLEOTIDE SEQUENCE [LARGE SCALE GENOMIC DNA]</scope>
    <source>
        <strain evidence="1 2">CMES1059</strain>
    </source>
</reference>
<accession>A0ACC3YKR9</accession>
<comment type="caution">
    <text evidence="1">The sequence shown here is derived from an EMBL/GenBank/DDBJ whole genome shotgun (WGS) entry which is preliminary data.</text>
</comment>
<dbReference type="Proteomes" id="UP000805649">
    <property type="component" value="Unassembled WGS sequence"/>
</dbReference>
<evidence type="ECO:0000313" key="1">
    <source>
        <dbReference type="EMBL" id="KAL0932392.1"/>
    </source>
</evidence>
<keyword evidence="2" id="KW-1185">Reference proteome</keyword>
<organism evidence="1 2">
    <name type="scientific">Colletotrichum truncatum</name>
    <name type="common">Anthracnose fungus</name>
    <name type="synonym">Colletotrichum capsici</name>
    <dbReference type="NCBI Taxonomy" id="5467"/>
    <lineage>
        <taxon>Eukaryota</taxon>
        <taxon>Fungi</taxon>
        <taxon>Dikarya</taxon>
        <taxon>Ascomycota</taxon>
        <taxon>Pezizomycotina</taxon>
        <taxon>Sordariomycetes</taxon>
        <taxon>Hypocreomycetidae</taxon>
        <taxon>Glomerellales</taxon>
        <taxon>Glomerellaceae</taxon>
        <taxon>Colletotrichum</taxon>
        <taxon>Colletotrichum truncatum species complex</taxon>
    </lineage>
</organism>
<evidence type="ECO:0000313" key="2">
    <source>
        <dbReference type="Proteomes" id="UP000805649"/>
    </source>
</evidence>